<dbReference type="InterPro" id="IPR037502">
    <property type="entry name" value="CBP1"/>
</dbReference>
<reference evidence="2" key="1">
    <citation type="submission" date="2024-03" db="EMBL/GenBank/DDBJ databases">
        <authorList>
            <consortium name="ELIXIR-Norway"/>
            <consortium name="Elixir Norway"/>
        </authorList>
    </citation>
    <scope>NUCLEOTIDE SEQUENCE</scope>
</reference>
<dbReference type="Proteomes" id="UP001497522">
    <property type="component" value="Chromosome 5"/>
</dbReference>
<dbReference type="EMBL" id="OZ023706">
    <property type="protein sequence ID" value="CAK9876772.1"/>
    <property type="molecule type" value="Genomic_DNA"/>
</dbReference>
<proteinExistence type="predicted"/>
<organism evidence="2 3">
    <name type="scientific">Sphagnum jensenii</name>
    <dbReference type="NCBI Taxonomy" id="128206"/>
    <lineage>
        <taxon>Eukaryota</taxon>
        <taxon>Viridiplantae</taxon>
        <taxon>Streptophyta</taxon>
        <taxon>Embryophyta</taxon>
        <taxon>Bryophyta</taxon>
        <taxon>Sphagnophytina</taxon>
        <taxon>Sphagnopsida</taxon>
        <taxon>Sphagnales</taxon>
        <taxon>Sphagnaceae</taxon>
        <taxon>Sphagnum</taxon>
    </lineage>
</organism>
<feature type="region of interest" description="Disordered" evidence="1">
    <location>
        <begin position="177"/>
        <end position="231"/>
    </location>
</feature>
<dbReference type="PANTHER" id="PTHR36345">
    <property type="entry name" value="CCG-BINDING PROTEIN 1"/>
    <property type="match status" value="1"/>
</dbReference>
<name>A0ABP1BMV3_9BRYO</name>
<accession>A0ABP1BMV3</accession>
<keyword evidence="3" id="KW-1185">Reference proteome</keyword>
<dbReference type="PANTHER" id="PTHR36345:SF1">
    <property type="entry name" value="CCG-BINDING PROTEIN 1"/>
    <property type="match status" value="1"/>
</dbReference>
<evidence type="ECO:0000313" key="2">
    <source>
        <dbReference type="EMBL" id="CAK9876772.1"/>
    </source>
</evidence>
<feature type="region of interest" description="Disordered" evidence="1">
    <location>
        <begin position="50"/>
        <end position="69"/>
    </location>
</feature>
<evidence type="ECO:0000313" key="3">
    <source>
        <dbReference type="Proteomes" id="UP001497522"/>
    </source>
</evidence>
<evidence type="ECO:0000256" key="1">
    <source>
        <dbReference type="SAM" id="MobiDB-lite"/>
    </source>
</evidence>
<sequence length="231" mass="25036">MVVAMAPIIPLPLHVVSPQVQSNSSPVLPGSKMGSRPALVSCTAVLSPGKSSEGGAGAHHNSLPPKMEPFSRSRISRLMREPSLLEKAEQALSDRCMVLEGDEGYRCWEALSEFENIKEAYETQCNIAPSHERGTACHPLERFENLVRQSGGVSGLIDNVIMVAKVAKLPHGVDKPLVLPEAGEPLNNSMEEETKDDSGLLPESLTSQMLRHQGRPAPWFTHPPDHSPVSI</sequence>
<gene>
    <name evidence="2" type="ORF">CSSPJE1EN2_LOCUS18814</name>
</gene>
<protein>
    <submittedName>
        <fullName evidence="2">Uncharacterized protein</fullName>
    </submittedName>
</protein>